<proteinExistence type="predicted"/>
<feature type="transmembrane region" description="Helical" evidence="1">
    <location>
        <begin position="143"/>
        <end position="163"/>
    </location>
</feature>
<evidence type="ECO:0000313" key="3">
    <source>
        <dbReference type="Proteomes" id="UP001500622"/>
    </source>
</evidence>
<keyword evidence="1" id="KW-1133">Transmembrane helix</keyword>
<dbReference type="InterPro" id="IPR011701">
    <property type="entry name" value="MFS"/>
</dbReference>
<accession>A0ABP8LH87</accession>
<feature type="transmembrane region" description="Helical" evidence="1">
    <location>
        <begin position="57"/>
        <end position="75"/>
    </location>
</feature>
<gene>
    <name evidence="2" type="ORF">GCM10023169_31430</name>
</gene>
<feature type="transmembrane region" description="Helical" evidence="1">
    <location>
        <begin position="248"/>
        <end position="272"/>
    </location>
</feature>
<feature type="transmembrane region" description="Helical" evidence="1">
    <location>
        <begin position="194"/>
        <end position="216"/>
    </location>
</feature>
<evidence type="ECO:0000256" key="1">
    <source>
        <dbReference type="SAM" id="Phobius"/>
    </source>
</evidence>
<dbReference type="InterPro" id="IPR036259">
    <property type="entry name" value="MFS_trans_sf"/>
</dbReference>
<name>A0ABP8LH87_9MICO</name>
<dbReference type="EMBL" id="BAABGN010000012">
    <property type="protein sequence ID" value="GAA4429285.1"/>
    <property type="molecule type" value="Genomic_DNA"/>
</dbReference>
<feature type="transmembrane region" description="Helical" evidence="1">
    <location>
        <begin position="119"/>
        <end position="137"/>
    </location>
</feature>
<reference evidence="3" key="1">
    <citation type="journal article" date="2019" name="Int. J. Syst. Evol. Microbiol.">
        <title>The Global Catalogue of Microorganisms (GCM) 10K type strain sequencing project: providing services to taxonomists for standard genome sequencing and annotation.</title>
        <authorList>
            <consortium name="The Broad Institute Genomics Platform"/>
            <consortium name="The Broad Institute Genome Sequencing Center for Infectious Disease"/>
            <person name="Wu L."/>
            <person name="Ma J."/>
        </authorList>
    </citation>
    <scope>NUCLEOTIDE SEQUENCE [LARGE SCALE GENOMIC DNA]</scope>
    <source>
        <strain evidence="3">JCM 17810</strain>
    </source>
</reference>
<keyword evidence="1" id="KW-0472">Membrane</keyword>
<evidence type="ECO:0000313" key="2">
    <source>
        <dbReference type="EMBL" id="GAA4429285.1"/>
    </source>
</evidence>
<protein>
    <recommendedName>
        <fullName evidence="4">MFS transporter</fullName>
    </recommendedName>
</protein>
<comment type="caution">
    <text evidence="2">The sequence shown here is derived from an EMBL/GenBank/DDBJ whole genome shotgun (WGS) entry which is preliminary data.</text>
</comment>
<dbReference type="SUPFAM" id="SSF103473">
    <property type="entry name" value="MFS general substrate transporter"/>
    <property type="match status" value="1"/>
</dbReference>
<sequence length="402" mass="40411">MLLAGSNAVNPLLPIYREQLGLDPLVLSLTFVLYVAVLVCALFFLARPGRAHHATPFLLASLALLIASDLLLAHAQEWSILAGRVCAGLSGGLGTGAASALVVAAIGAKGRAVTATGNFVGGVLGAGASQLVVSLIGEAAPQAVFLGHAAIVAALLLAAIVVLRARRDANHADLTEAPGTPAPARIDRRAVRMFATGTIAWTATSVAVVFGATVFADLGQPLVQAIGPTLLLGTSASAQLASPAITRIAPWISGALAMGLGIAGMLSGAWLALDALAIAGFAVLGAGVGVSFRAGLIALARGASPSRQGSLASLYAAVTYTVSAATVLTVGWAGNTTGLVPAVFAALGAVGTVSIFALIWTPRLRDTFEPLLASTAHPAFTPRDSRVVGRSVTGRKHASIPQ</sequence>
<dbReference type="Pfam" id="PF07690">
    <property type="entry name" value="MFS_1"/>
    <property type="match status" value="1"/>
</dbReference>
<feature type="transmembrane region" description="Helical" evidence="1">
    <location>
        <begin position="81"/>
        <end position="107"/>
    </location>
</feature>
<evidence type="ECO:0008006" key="4">
    <source>
        <dbReference type="Google" id="ProtNLM"/>
    </source>
</evidence>
<keyword evidence="1" id="KW-0812">Transmembrane</keyword>
<feature type="transmembrane region" description="Helical" evidence="1">
    <location>
        <begin position="222"/>
        <end position="241"/>
    </location>
</feature>
<feature type="transmembrane region" description="Helical" evidence="1">
    <location>
        <begin position="312"/>
        <end position="333"/>
    </location>
</feature>
<organism evidence="2 3">
    <name type="scientific">Georgenia halophila</name>
    <dbReference type="NCBI Taxonomy" id="620889"/>
    <lineage>
        <taxon>Bacteria</taxon>
        <taxon>Bacillati</taxon>
        <taxon>Actinomycetota</taxon>
        <taxon>Actinomycetes</taxon>
        <taxon>Micrococcales</taxon>
        <taxon>Bogoriellaceae</taxon>
        <taxon>Georgenia</taxon>
    </lineage>
</organism>
<dbReference type="Proteomes" id="UP001500622">
    <property type="component" value="Unassembled WGS sequence"/>
</dbReference>
<feature type="transmembrane region" description="Helical" evidence="1">
    <location>
        <begin position="339"/>
        <end position="360"/>
    </location>
</feature>
<keyword evidence="3" id="KW-1185">Reference proteome</keyword>
<feature type="transmembrane region" description="Helical" evidence="1">
    <location>
        <begin position="25"/>
        <end position="45"/>
    </location>
</feature>
<feature type="transmembrane region" description="Helical" evidence="1">
    <location>
        <begin position="278"/>
        <end position="300"/>
    </location>
</feature>
<dbReference type="Gene3D" id="1.20.1250.20">
    <property type="entry name" value="MFS general substrate transporter like domains"/>
    <property type="match status" value="1"/>
</dbReference>